<evidence type="ECO:0000256" key="1">
    <source>
        <dbReference type="SAM" id="MobiDB-lite"/>
    </source>
</evidence>
<dbReference type="AlphaFoldDB" id="A0A8I0PBT2"/>
<protein>
    <submittedName>
        <fullName evidence="2">Uncharacterized protein</fullName>
    </submittedName>
</protein>
<organism evidence="2 3">
    <name type="scientific">Streptomyces stelliscabiei</name>
    <dbReference type="NCBI Taxonomy" id="146820"/>
    <lineage>
        <taxon>Bacteria</taxon>
        <taxon>Bacillati</taxon>
        <taxon>Actinomycetota</taxon>
        <taxon>Actinomycetes</taxon>
        <taxon>Kitasatosporales</taxon>
        <taxon>Streptomycetaceae</taxon>
        <taxon>Streptomyces</taxon>
    </lineage>
</organism>
<comment type="caution">
    <text evidence="2">The sequence shown here is derived from an EMBL/GenBank/DDBJ whole genome shotgun (WGS) entry which is preliminary data.</text>
</comment>
<proteinExistence type="predicted"/>
<name>A0A8I0PBT2_9ACTN</name>
<feature type="region of interest" description="Disordered" evidence="1">
    <location>
        <begin position="114"/>
        <end position="142"/>
    </location>
</feature>
<sequence>MSEEQSPAVCPMCDAEFNGAGFLVEGGRSKGRRRWGVRELICEPCYRLGWPTVDGRSVTAAATTRQRPNFEWHRLVGRGTEQAPAPCEACGRMIVRASDPLLKRVTCSHSCSTSLTRTRNGGKGSGRPCESCGEPVTTGRADSRYCGSACRQKAYRQRQSHAQP</sequence>
<dbReference type="Proteomes" id="UP000629287">
    <property type="component" value="Unassembled WGS sequence"/>
</dbReference>
<gene>
    <name evidence="2" type="ORF">H4687_007416</name>
</gene>
<evidence type="ECO:0000313" key="2">
    <source>
        <dbReference type="EMBL" id="MBE1601287.1"/>
    </source>
</evidence>
<dbReference type="EMBL" id="JADBGF010000001">
    <property type="protein sequence ID" value="MBE1601287.1"/>
    <property type="molecule type" value="Genomic_DNA"/>
</dbReference>
<keyword evidence="3" id="KW-1185">Reference proteome</keyword>
<accession>A0A8I0PBT2</accession>
<reference evidence="2 3" key="1">
    <citation type="submission" date="2020-10" db="EMBL/GenBank/DDBJ databases">
        <title>Sequencing the genomes of 1000 actinobacteria strains.</title>
        <authorList>
            <person name="Klenk H.-P."/>
        </authorList>
    </citation>
    <scope>NUCLEOTIDE SEQUENCE [LARGE SCALE GENOMIC DNA]</scope>
    <source>
        <strain evidence="2 3">DSM 41803</strain>
    </source>
</reference>
<evidence type="ECO:0000313" key="3">
    <source>
        <dbReference type="Proteomes" id="UP000629287"/>
    </source>
</evidence>